<organism evidence="7 8">
    <name type="scientific">Anopheles dirus</name>
    <dbReference type="NCBI Taxonomy" id="7168"/>
    <lineage>
        <taxon>Eukaryota</taxon>
        <taxon>Metazoa</taxon>
        <taxon>Ecdysozoa</taxon>
        <taxon>Arthropoda</taxon>
        <taxon>Hexapoda</taxon>
        <taxon>Insecta</taxon>
        <taxon>Pterygota</taxon>
        <taxon>Neoptera</taxon>
        <taxon>Endopterygota</taxon>
        <taxon>Diptera</taxon>
        <taxon>Nematocera</taxon>
        <taxon>Culicoidea</taxon>
        <taxon>Culicidae</taxon>
        <taxon>Anophelinae</taxon>
        <taxon>Anopheles</taxon>
    </lineage>
</organism>
<evidence type="ECO:0000313" key="7">
    <source>
        <dbReference type="EnsemblMetazoa" id="ADIR015931-PA"/>
    </source>
</evidence>
<dbReference type="Gene3D" id="1.20.5.110">
    <property type="match status" value="1"/>
</dbReference>
<dbReference type="STRING" id="7168.A0A1Y9H355"/>
<evidence type="ECO:0000256" key="1">
    <source>
        <dbReference type="ARBA" id="ARBA00022614"/>
    </source>
</evidence>
<dbReference type="InterPro" id="IPR001611">
    <property type="entry name" value="Leu-rich_rpt"/>
</dbReference>
<keyword evidence="8" id="KW-1185">Reference proteome</keyword>
<dbReference type="InterPro" id="IPR003591">
    <property type="entry name" value="Leu-rich_rpt_typical-subtyp"/>
</dbReference>
<accession>A0A1Y9H355</accession>
<dbReference type="Pfam" id="PF20733">
    <property type="entry name" value="LRIM1_dimer"/>
    <property type="match status" value="1"/>
</dbReference>
<keyword evidence="2" id="KW-0677">Repeat</keyword>
<feature type="domain" description="LRIM1/APL1C-like dimerization" evidence="6">
    <location>
        <begin position="430"/>
        <end position="607"/>
    </location>
</feature>
<keyword evidence="3" id="KW-0175">Coiled coil</keyword>
<evidence type="ECO:0000256" key="4">
    <source>
        <dbReference type="SAM" id="MobiDB-lite"/>
    </source>
</evidence>
<feature type="region of interest" description="Disordered" evidence="4">
    <location>
        <begin position="22"/>
        <end position="51"/>
    </location>
</feature>
<evidence type="ECO:0000256" key="3">
    <source>
        <dbReference type="SAM" id="Coils"/>
    </source>
</evidence>
<dbReference type="PANTHER" id="PTHR24366">
    <property type="entry name" value="IG(IMMUNOGLOBULIN) AND LRR(LEUCINE RICH REPEAT) DOMAINS"/>
    <property type="match status" value="1"/>
</dbReference>
<protein>
    <recommendedName>
        <fullName evidence="6">LRIM1/APL1C-like dimerization domain-containing protein</fullName>
    </recommendedName>
</protein>
<dbReference type="Gene3D" id="3.80.10.10">
    <property type="entry name" value="Ribonuclease Inhibitor"/>
    <property type="match status" value="1"/>
</dbReference>
<evidence type="ECO:0000313" key="8">
    <source>
        <dbReference type="Proteomes" id="UP000075884"/>
    </source>
</evidence>
<feature type="compositionally biased region" description="Polar residues" evidence="4">
    <location>
        <begin position="22"/>
        <end position="43"/>
    </location>
</feature>
<dbReference type="Pfam" id="PF00560">
    <property type="entry name" value="LRR_1"/>
    <property type="match status" value="1"/>
</dbReference>
<sequence length="623" mass="70502">MAGLRTVTLISLLLAYSVTHGQESDTSANNGAETTQPKEGSQSNKRHPGPSFMCQESVQNYDCIFHDVHITRDTPTVYFGFADVAMNNQTKITFKNSHMRVLPQPLLGSFQQVELFDGTGLQMDKILPSAFQHGGSIKELYLSFNNIQSLTQNTFYHLKSLEYLTIDRNNLSSLVIGVFAGTPKLKVLSLSNNNLDRIEDGTFNWTISLEYLNLASNKLTHIDLSLIPSLNTANVSYNQLTVLSVPAEIETLDASHNQISSVSGQNNELVRLNLGHNNLTGIAWLVNFPSMQELDLSYNELQEISAKHLINARNLSILLLQHNRLMRLHLPKTLPNLRVLDVSHNSLLYVENNQQQFGTLEQLYLDHNSIVTIKMFPNNTVQNLTMSHNDWDCKNLREYNHLMGKVNDVERNCKDGYALLNGLCCKETDKPYLDRLNEQIKATSFAEKSQRADGRCSAKSALADALSAASFAKESEAKLESHRSHQTDIIRLEKENQQLKNAVQRDNMIFLGLHDAIDANIRRYRVSKEGLVNESVNLGKVFKHLGNRHEFKKKESKDRWLEANGKLNETNRLGQENQALKKKIEDKNKNKKELQSKTPAQRNKVKLMEKQKHGNARTQQISG</sequence>
<dbReference type="PANTHER" id="PTHR24366:SF96">
    <property type="entry name" value="LEUCINE RICH REPEAT CONTAINING 53"/>
    <property type="match status" value="1"/>
</dbReference>
<feature type="region of interest" description="Disordered" evidence="4">
    <location>
        <begin position="576"/>
        <end position="623"/>
    </location>
</feature>
<dbReference type="PROSITE" id="PS51450">
    <property type="entry name" value="LRR"/>
    <property type="match status" value="3"/>
</dbReference>
<dbReference type="Gene3D" id="1.20.5.340">
    <property type="match status" value="1"/>
</dbReference>
<dbReference type="VEuPathDB" id="VectorBase:ADIR015931"/>
<dbReference type="InterPro" id="IPR032675">
    <property type="entry name" value="LRR_dom_sf"/>
</dbReference>
<keyword evidence="1" id="KW-0433">Leucine-rich repeat</keyword>
<feature type="signal peptide" evidence="5">
    <location>
        <begin position="1"/>
        <end position="21"/>
    </location>
</feature>
<feature type="coiled-coil region" evidence="3">
    <location>
        <begin position="482"/>
        <end position="509"/>
    </location>
</feature>
<dbReference type="SMART" id="SM00369">
    <property type="entry name" value="LRR_TYP"/>
    <property type="match status" value="7"/>
</dbReference>
<evidence type="ECO:0000256" key="5">
    <source>
        <dbReference type="SAM" id="SignalP"/>
    </source>
</evidence>
<dbReference type="PRINTS" id="PR00019">
    <property type="entry name" value="LEURICHRPT"/>
</dbReference>
<dbReference type="EnsemblMetazoa" id="ADIR015931-RA">
    <property type="protein sequence ID" value="ADIR015931-PA"/>
    <property type="gene ID" value="ADIR015931"/>
</dbReference>
<evidence type="ECO:0000256" key="2">
    <source>
        <dbReference type="ARBA" id="ARBA00022737"/>
    </source>
</evidence>
<feature type="compositionally biased region" description="Basic and acidic residues" evidence="4">
    <location>
        <begin position="582"/>
        <end position="595"/>
    </location>
</feature>
<name>A0A1Y9H355_9DIPT</name>
<dbReference type="Pfam" id="PF13855">
    <property type="entry name" value="LRR_8"/>
    <property type="match status" value="2"/>
</dbReference>
<dbReference type="InterPro" id="IPR048481">
    <property type="entry name" value="LRIM1_APL1C-like_dimer"/>
</dbReference>
<reference evidence="8" key="1">
    <citation type="submission" date="2013-03" db="EMBL/GenBank/DDBJ databases">
        <title>The Genome Sequence of Anopheles dirus WRAIR2.</title>
        <authorList>
            <consortium name="The Broad Institute Genomics Platform"/>
            <person name="Neafsey D.E."/>
            <person name="Walton C."/>
            <person name="Walker B."/>
            <person name="Young S.K."/>
            <person name="Zeng Q."/>
            <person name="Gargeya S."/>
            <person name="Fitzgerald M."/>
            <person name="Haas B."/>
            <person name="Abouelleil A."/>
            <person name="Allen A.W."/>
            <person name="Alvarado L."/>
            <person name="Arachchi H.M."/>
            <person name="Berlin A.M."/>
            <person name="Chapman S.B."/>
            <person name="Gainer-Dewar J."/>
            <person name="Goldberg J."/>
            <person name="Griggs A."/>
            <person name="Gujja S."/>
            <person name="Hansen M."/>
            <person name="Howarth C."/>
            <person name="Imamovic A."/>
            <person name="Ireland A."/>
            <person name="Larimer J."/>
            <person name="McCowan C."/>
            <person name="Murphy C."/>
            <person name="Pearson M."/>
            <person name="Poon T.W."/>
            <person name="Priest M."/>
            <person name="Roberts A."/>
            <person name="Saif S."/>
            <person name="Shea T."/>
            <person name="Sisk P."/>
            <person name="Sykes S."/>
            <person name="Wortman J."/>
            <person name="Nusbaum C."/>
            <person name="Birren B."/>
        </authorList>
    </citation>
    <scope>NUCLEOTIDE SEQUENCE [LARGE SCALE GENOMIC DNA]</scope>
    <source>
        <strain evidence="8">WRAIR2</strain>
    </source>
</reference>
<dbReference type="SUPFAM" id="SSF52058">
    <property type="entry name" value="L domain-like"/>
    <property type="match status" value="1"/>
</dbReference>
<evidence type="ECO:0000259" key="6">
    <source>
        <dbReference type="Pfam" id="PF20733"/>
    </source>
</evidence>
<dbReference type="AlphaFoldDB" id="A0A1Y9H355"/>
<keyword evidence="5" id="KW-0732">Signal</keyword>
<reference evidence="7" key="2">
    <citation type="submission" date="2020-05" db="UniProtKB">
        <authorList>
            <consortium name="EnsemblMetazoa"/>
        </authorList>
    </citation>
    <scope>IDENTIFICATION</scope>
    <source>
        <strain evidence="7">WRAIR2</strain>
    </source>
</reference>
<feature type="chain" id="PRO_5012712351" description="LRIM1/APL1C-like dimerization domain-containing protein" evidence="5">
    <location>
        <begin position="22"/>
        <end position="623"/>
    </location>
</feature>
<proteinExistence type="predicted"/>
<dbReference type="Proteomes" id="UP000075884">
    <property type="component" value="Unassembled WGS sequence"/>
</dbReference>